<dbReference type="PROSITE" id="PS50102">
    <property type="entry name" value="RRM"/>
    <property type="match status" value="1"/>
</dbReference>
<keyword evidence="6" id="KW-1185">Reference proteome</keyword>
<feature type="domain" description="RRM" evidence="4">
    <location>
        <begin position="62"/>
        <end position="133"/>
    </location>
</feature>
<comment type="caution">
    <text evidence="5">The sequence shown here is derived from an EMBL/GenBank/DDBJ whole genome shotgun (WGS) entry which is preliminary data.</text>
</comment>
<dbReference type="CTD" id="36344693"/>
<dbReference type="SMART" id="SM00360">
    <property type="entry name" value="RRM"/>
    <property type="match status" value="1"/>
</dbReference>
<dbReference type="STRING" id="6210.W6U4U4"/>
<dbReference type="Gene3D" id="3.30.70.330">
    <property type="match status" value="1"/>
</dbReference>
<dbReference type="GeneID" id="36344693"/>
<gene>
    <name evidence="5" type="ORF">EGR_08978</name>
</gene>
<keyword evidence="1 2" id="KW-0694">RNA-binding</keyword>
<dbReference type="PANTHER" id="PTHR11176:SF57">
    <property type="entry name" value="PROTEIN BOULE"/>
    <property type="match status" value="1"/>
</dbReference>
<evidence type="ECO:0000313" key="5">
    <source>
        <dbReference type="EMBL" id="EUB56173.1"/>
    </source>
</evidence>
<dbReference type="InterPro" id="IPR012677">
    <property type="entry name" value="Nucleotide-bd_a/b_plait_sf"/>
</dbReference>
<evidence type="ECO:0000256" key="3">
    <source>
        <dbReference type="SAM" id="MobiDB-lite"/>
    </source>
</evidence>
<dbReference type="GO" id="GO:0003723">
    <property type="term" value="F:RNA binding"/>
    <property type="evidence" value="ECO:0007669"/>
    <property type="project" value="UniProtKB-UniRule"/>
</dbReference>
<evidence type="ECO:0000256" key="2">
    <source>
        <dbReference type="PROSITE-ProRule" id="PRU00176"/>
    </source>
</evidence>
<dbReference type="RefSeq" id="XP_024347369.1">
    <property type="nucleotide sequence ID" value="XM_024498227.1"/>
</dbReference>
<evidence type="ECO:0000256" key="1">
    <source>
        <dbReference type="ARBA" id="ARBA00022884"/>
    </source>
</evidence>
<accession>W6U4U4</accession>
<organism evidence="5 6">
    <name type="scientific">Echinococcus granulosus</name>
    <name type="common">Hydatid tapeworm</name>
    <dbReference type="NCBI Taxonomy" id="6210"/>
    <lineage>
        <taxon>Eukaryota</taxon>
        <taxon>Metazoa</taxon>
        <taxon>Spiralia</taxon>
        <taxon>Lophotrochozoa</taxon>
        <taxon>Platyhelminthes</taxon>
        <taxon>Cestoda</taxon>
        <taxon>Eucestoda</taxon>
        <taxon>Cyclophyllidea</taxon>
        <taxon>Taeniidae</taxon>
        <taxon>Echinococcus</taxon>
        <taxon>Echinococcus granulosus group</taxon>
    </lineage>
</organism>
<dbReference type="EMBL" id="APAU02000126">
    <property type="protein sequence ID" value="EUB56173.1"/>
    <property type="molecule type" value="Genomic_DNA"/>
</dbReference>
<feature type="region of interest" description="Disordered" evidence="3">
    <location>
        <begin position="133"/>
        <end position="175"/>
    </location>
</feature>
<dbReference type="Proteomes" id="UP000019149">
    <property type="component" value="Unassembled WGS sequence"/>
</dbReference>
<dbReference type="CDD" id="cd00590">
    <property type="entry name" value="RRM_SF"/>
    <property type="match status" value="1"/>
</dbReference>
<dbReference type="InterPro" id="IPR035979">
    <property type="entry name" value="RBD_domain_sf"/>
</dbReference>
<name>W6U4U4_ECHGR</name>
<dbReference type="InterPro" id="IPR000504">
    <property type="entry name" value="RRM_dom"/>
</dbReference>
<dbReference type="KEGG" id="egl:EGR_08978"/>
<evidence type="ECO:0000313" key="6">
    <source>
        <dbReference type="Proteomes" id="UP000019149"/>
    </source>
</evidence>
<reference evidence="5 6" key="1">
    <citation type="journal article" date="2013" name="Nat. Genet.">
        <title>The genome of the hydatid tapeworm Echinococcus granulosus.</title>
        <authorList>
            <person name="Zheng H."/>
            <person name="Zhang W."/>
            <person name="Zhang L."/>
            <person name="Zhang Z."/>
            <person name="Li J."/>
            <person name="Lu G."/>
            <person name="Zhu Y."/>
            <person name="Wang Y."/>
            <person name="Huang Y."/>
            <person name="Liu J."/>
            <person name="Kang H."/>
            <person name="Chen J."/>
            <person name="Wang L."/>
            <person name="Chen A."/>
            <person name="Yu S."/>
            <person name="Gao Z."/>
            <person name="Jin L."/>
            <person name="Gu W."/>
            <person name="Wang Z."/>
            <person name="Zhao L."/>
            <person name="Shi B."/>
            <person name="Wen H."/>
            <person name="Lin R."/>
            <person name="Jones M.K."/>
            <person name="Brejova B."/>
            <person name="Vinar T."/>
            <person name="Zhao G."/>
            <person name="McManus D.P."/>
            <person name="Chen Z."/>
            <person name="Zhou Y."/>
            <person name="Wang S."/>
        </authorList>
    </citation>
    <scope>NUCLEOTIDE SEQUENCE [LARGE SCALE GENOMIC DNA]</scope>
</reference>
<dbReference type="PANTHER" id="PTHR11176">
    <property type="entry name" value="BOULE-RELATED"/>
    <property type="match status" value="1"/>
</dbReference>
<dbReference type="OrthoDB" id="6124799at2759"/>
<sequence length="386" mass="42557">MAKAPASLGLSCAATRRHLICEKCGAGMDSTGGDLICGVCKKLCEDEDLEDDSVVRDASTRKQIFVGGIPARTNCKQLRDHFSRYGTVKNCFVSPHKPFGSVTFESEESARKAISKPIQFVCGKRVEVKEYAAKKKHGASKPQSTEDSTNESKTKSPSLPSHSPSTASNAVPTSPAEERQRYILMLHAKLDDLPRQLAALKLKSPTLKMEKKAKDEMIDALDKAVLQLYLAANTALDTTMAKVETMVEAGEEIIGPLVGRMRGLLVEVGKIEDVYARLDEITNLREAMVKQNSLENLSDEVARLGEMVTRLPPLPITQMHLSDLLTTARRVYWRWVPFSSIQVTVTTPLTTHDVDLFDSDFLDDASSRCKTGSDDDEESGFRPCNF</sequence>
<evidence type="ECO:0000259" key="4">
    <source>
        <dbReference type="PROSITE" id="PS50102"/>
    </source>
</evidence>
<protein>
    <submittedName>
        <fullName evidence="5">DAZ-associated protein</fullName>
    </submittedName>
</protein>
<proteinExistence type="predicted"/>
<dbReference type="SUPFAM" id="SSF54928">
    <property type="entry name" value="RNA-binding domain, RBD"/>
    <property type="match status" value="1"/>
</dbReference>
<dbReference type="AlphaFoldDB" id="W6U4U4"/>
<feature type="compositionally biased region" description="Polar residues" evidence="3">
    <location>
        <begin position="155"/>
        <end position="172"/>
    </location>
</feature>
<dbReference type="Pfam" id="PF00076">
    <property type="entry name" value="RRM_1"/>
    <property type="match status" value="1"/>
</dbReference>